<feature type="domain" description="Bacterial Ig-like" evidence="4">
    <location>
        <begin position="414"/>
        <end position="477"/>
    </location>
</feature>
<evidence type="ECO:0000256" key="1">
    <source>
        <dbReference type="ARBA" id="ARBA00022659"/>
    </source>
</evidence>
<feature type="domain" description="Bacterial Ig-like" evidence="4">
    <location>
        <begin position="1528"/>
        <end position="1590"/>
    </location>
</feature>
<evidence type="ECO:0000259" key="3">
    <source>
        <dbReference type="Pfam" id="PF17936"/>
    </source>
</evidence>
<dbReference type="RefSeq" id="WP_012773679.1">
    <property type="nucleotide sequence ID" value="NC_012917.1"/>
</dbReference>
<dbReference type="KEGG" id="pct:PC1_0994"/>
<dbReference type="Proteomes" id="UP000002736">
    <property type="component" value="Chromosome"/>
</dbReference>
<feature type="domain" description="Bacterial Ig-like" evidence="4">
    <location>
        <begin position="511"/>
        <end position="582"/>
    </location>
</feature>
<dbReference type="Pfam" id="PF13750">
    <property type="entry name" value="Big_3_3"/>
    <property type="match status" value="1"/>
</dbReference>
<evidence type="ECO:0000259" key="4">
    <source>
        <dbReference type="Pfam" id="PF19077"/>
    </source>
</evidence>
<evidence type="ECO:0000313" key="7">
    <source>
        <dbReference type="Proteomes" id="UP000002736"/>
    </source>
</evidence>
<dbReference type="InterPro" id="IPR050350">
    <property type="entry name" value="Compl-Cell_Adhes-Reg"/>
</dbReference>
<proteinExistence type="predicted"/>
<organism evidence="6 7">
    <name type="scientific">Pectobacterium carotovorum subsp. carotovorum (strain PC1)</name>
    <dbReference type="NCBI Taxonomy" id="561230"/>
    <lineage>
        <taxon>Bacteria</taxon>
        <taxon>Pseudomonadati</taxon>
        <taxon>Pseudomonadota</taxon>
        <taxon>Gammaproteobacteria</taxon>
        <taxon>Enterobacterales</taxon>
        <taxon>Pectobacteriaceae</taxon>
        <taxon>Pectobacterium</taxon>
    </lineage>
</organism>
<keyword evidence="1" id="KW-0768">Sushi</keyword>
<gene>
    <name evidence="6" type="ordered locus">PC1_0994</name>
</gene>
<feature type="domain" description="Bacterial Ig-like" evidence="4">
    <location>
        <begin position="215"/>
        <end position="279"/>
    </location>
</feature>
<feature type="domain" description="Bacterial Ig" evidence="3">
    <location>
        <begin position="3646"/>
        <end position="3709"/>
    </location>
</feature>
<evidence type="ECO:0008006" key="8">
    <source>
        <dbReference type="Google" id="ProtNLM"/>
    </source>
</evidence>
<reference evidence="6 7" key="1">
    <citation type="submission" date="2009-07" db="EMBL/GenBank/DDBJ databases">
        <title>Complete sequence of Pectobacterium carotovorum subsp. carotovorum PC1.</title>
        <authorList>
            <consortium name="US DOE Joint Genome Institute"/>
            <person name="Lucas S."/>
            <person name="Copeland A."/>
            <person name="Lapidus A."/>
            <person name="Glavina del Rio T."/>
            <person name="Tice H."/>
            <person name="Bruce D."/>
            <person name="Goodwin L."/>
            <person name="Pitluck S."/>
            <person name="Munk A.C."/>
            <person name="Brettin T."/>
            <person name="Detter J.C."/>
            <person name="Han C."/>
            <person name="Tapia R."/>
            <person name="Larimer F."/>
            <person name="Land M."/>
            <person name="Hauser L."/>
            <person name="Kyrpides N."/>
            <person name="Mikhailova N."/>
            <person name="Balakrishnan V."/>
            <person name="Glasner J."/>
            <person name="Perna N.T."/>
        </authorList>
    </citation>
    <scope>NUCLEOTIDE SEQUENCE [LARGE SCALE GENOMIC DNA]</scope>
    <source>
        <strain evidence="6 7">PC1</strain>
    </source>
</reference>
<dbReference type="OrthoDB" id="8481600at2"/>
<feature type="domain" description="Bacterial Ig-like" evidence="4">
    <location>
        <begin position="2842"/>
        <end position="2903"/>
    </location>
</feature>
<feature type="domain" description="Bacterial Ig-like" evidence="4">
    <location>
        <begin position="2951"/>
        <end position="3007"/>
    </location>
</feature>
<dbReference type="EMBL" id="CP001657">
    <property type="protein sequence ID" value="ACT12043.1"/>
    <property type="molecule type" value="Genomic_DNA"/>
</dbReference>
<dbReference type="NCBIfam" id="NF033677">
    <property type="entry name" value="biofilm_BapA_N"/>
    <property type="match status" value="1"/>
</dbReference>
<feature type="domain" description="Bacterial Ig-like" evidence="4">
    <location>
        <begin position="3148"/>
        <end position="3221"/>
    </location>
</feature>
<feature type="domain" description="Bacterial Ig-like" evidence="4">
    <location>
        <begin position="1906"/>
        <end position="1994"/>
    </location>
</feature>
<feature type="domain" description="Bacterial Ig-like" evidence="4">
    <location>
        <begin position="812"/>
        <end position="885"/>
    </location>
</feature>
<protein>
    <recommendedName>
        <fullName evidence="8">Ig-like domain-containing protein</fullName>
    </recommendedName>
</protein>
<dbReference type="NCBIfam" id="NF033510">
    <property type="entry name" value="Ca_tandemer"/>
    <property type="match status" value="44"/>
</dbReference>
<evidence type="ECO:0000313" key="6">
    <source>
        <dbReference type="EMBL" id="ACT12043.1"/>
    </source>
</evidence>
<sequence length="4874" mass="491313">MSDMNVIAGNVNILSRQNGQFIENIPQGTRNVELLESSTVRIHGTPDMVSRYERVGNDLILHMKDGTTVRYESFFTLDAAGYHSELVFDDGTRLIHAQFSGAAAAEGAALAAEAVALTPEYSALGDMTSLLIGSTTTSTLSAASLGSILGAVALGGAAVAGVAVAVASSSDDNHTTPSVQPEPLTIDPFAGNNGLNRTEIGQPHILSGKTTGVSAGQTVTITLNGVVYTTTVAADGTWRFTLPADAFTGLEDGIYALKVSVPGANGVVHEKTLDLTIDTLPPHLTVDKFTGDNYLTVGELANGQVLNGTGEAGRNVTITLNGKTYTTTINAAGNWTLTVPAADLRALSEGEHAMSFTIGDNAGNVTVVNRTIIVDTTPPELTLSPFTGNNLLTADELQSSQSVSGTASLSDVGQTVTVTFNGTTYTTTVGSDGSWSVFIPSGDMQALTNGTYNLVASLTDKAGNTTTLPPQTITVDTNAEAVNISIVSTDDRLNAVEAGQPLTVSGTTANVAAGQTVTVSLTVAGAVKTYTTTTGADGKWSVDIPSADLLLLPDGSHTLTASVQGISGNTVTVDHTLDVHINTLPSITLTPPFTDGILNAAEAAQDQVIRGETGINGRGQTVSLTIGGNYVTGTVDVNGNWTVTIPKDILQSLPSDNVSVLEIVVRDIAGNETTVTQNISVDTTPPTLNVSAIAQDDVLNGAELAVNQVVSGTASLSEAGRVVTVALNDKTYTTTVGSDGNWSITLPTADLVAIADGNHNLTVTLTDTAGNTTTVTRPLTIDSGATTAPTITINNVADDNVIDGAEAKVSLQLSGTTTNVEAGQVVTISLNGKTYLATVQSGGVWSVNVSTADIALLADGAHSISVNVSNKAGNAASGSRDISVDKSGDSIAINIIANDNLLNQAESLQPLAISGNTANVPAGQTVTVTLNGKNYTTTVAADGSWTLQIPSADLQQLSDGNATISASVNVAGGTVTDAQTLGVHIHTLPQPTIDTPFGNGSLNGAEALVSQTITGHTGISGAGQTVILSLGGKSYTGTVDTAGNWKVTVPAADLQQLPEGNNTLLVTAQDAAGNQAGKTFVSHTDFTAPTLTIGTIAGDDTINMVESQSNQTVNGTASISEAGRTVVITFDGQFYTGVVGNDGNWSINLPTAALRGMADGSYTLSASLTDAVGNTAIVEKSIELSADPAFQPTIFVNAFVDENNVITAADLKVSQWLTGTSSNVETGQVATILLNKKFYFATIQSGGNWSVEIPAEHMAELSEGTVSISASITDMAGNEGSHEIWSSLDTSNDSISISIVALDNQINRLEASQPLTISGSTVNVTPGESVTVTLNGKTYTGTIAANGSWSVIIDSSDMLALPDGTTTIIASVANPGDVPVTASRTIDIHINNLPQPTINQPFGDGILNITEAASGQSLTGKTGIAGGGQSVLVTLNGKTYTAIVDNQGNWTVALPAADLQSLPSGVQTIRVEATDTAGNSIESTRDVTVDLTSPILTLKPLTGDGIINAAESLNDQVISGNALQSDAGRTVTVTINNKNYQAQIQADGSWSATIPAADLQALADGNYTVTATLTDASGNIATSTGSLTLDASPANQPLLTINAIALNNIIDGGEINVAQIISGGSLNVEAGQRVTVTLGDNTYTTTVDSNGQWRVSVPSVDLLHLAQGAHTVTIGVNDVSGNPATLSQTITVNTSLSGIAIDTIAGDDKLNQAEVAQDLTVNGSSQNVAAGTTVTIMLNGKSYDGVVQPDGSWSIIVSAADVSALADGTSTLTVTTVDSAGNALSGSRTIDVFTHSSPTLTLNTPFGDGILNAAEAGVTQTLSGTTGIASPGQTVTATLGGVTYTGIVDAAGNWTISLPVNGLQNLPNGTTALQVSVSDAAGNSSTLTSNITVARTPPTLTTASFATDNILNSTEVQSSQLLTGTASPSSAGQTVTATLNGKTYSGTVGSDGTWSITIPSADLSNLSDGNYSIVTRLTDTAGNTTTATQAIVVDASALNAPVVTIGTFAGNNIIDGAEVRVSQVLSGTSKNVEQGQTVTISFNGKAYTAQVLSNGSWSTTISDADMALLTNGSQTITVSVSDVSGNIATSSSTVTVNTNASGLSIAPITGDNQLNVLEATNGITINGNTVNVAPGTNINVILNGKTYTVQVQSDGTWSANIQPGDLQALGDGIIAVHVTAVDQAGNALSSTQQLGVSIHNPPVASLNTPFGNGYLNVSDAQAGQTLSGTTGIHAVGQTVSVTIGGISYTGTVDSNGNWSLQLSPAILGTLADGVQNISVTVTDTAGNTSTVQGSVFVDLTPPVLTINPIGIDDIINIAESLQPVVISGTSPVNDSGRPIIVNVTINGQIYQGLAQADGTWSVTVPAGDFQNMPNGVTAITATLTDAAGNTGTVSHSIVLDTDPAKAPTLTIATLSTDDYLNLAESNLPLTINGSSQNVEQGQQVTVTLNNQTYFATVGADGSWSVQVPATDVGNVPDGKQTVSASVTDVSGNPGSATHSITVITDAANLPGITITTLSGNDVISAQDTQSDLIISGSTTNVQTGQRVTVTLNNKTYLATVGADGSWSTTVPASDVQNLPQGSQNVTATVSDIAQNPATATHPVSVDTVPPLLSIDMLVDTSDIGLADALAGLPLSGKAEAGLLVTIKVGTAVYSAVADSNGVWQIAIAANDLLALGDGVKTLGASVTDGAGNASAASIDITLKTQSLPTLTLDSLYGNNVLTSAELATETTIGGSYTNLPVGTAIQVTIGAYTVTGVTLAGGLWSATIPANALSILADGNVQVSATVTDSAGNTGSASGALDVVIHTNFAITIATPFVDGVLNQAESTVDQLLTGTTGLLDPGQSVSVSVTNGTITTTYSATVAANGQWSVTLPAADLVAFGDGTHTINVTVTDHAGNTGAGSGTFSSVIVGVPVASLDTPFGDGKLSLADAQPGAMLSGQTGLTSNVGQTVSVSINGTNFPATVNADGSWTLSLASQTLIDLPDGTVNFTVIVTDSAGNTSTATATASVLTTTLPVATLDLPFGDGILNATEIQAIQTLTGKTGITSAGQEVTVTVTNKTTLIDTTFTAVADGLGGWSRELSPADLAIFTEGNYSISVKVTDWVGNANTSTPRDVSVALTLPAPLIDVVPFGLDNILSSAEAASALTFSGRTQIGGSGQSVKLEIDLNGIRYAATVDSAGNWSVTLPPNALNSLTDGQHTITVTAVDAAGNVGSAPIAFTSDFTPPAITLNTPFDDGYLNIAEAATLAGRTLSGNAGDAVSVNVTLGGQTLVTQISGGVWTATLTPAQLALLADGTQNISITATDSLGNSGTLNSQATLAVKAAPTVSITTFAGLDGLDYAESRTTQSVSGTSTGLEVGQNVTVRLNGLDYQTQILNGGLWSVNIPSSALLVLANTTYSLSVSAEDKAGNPTDPSNVNFNVNLTPPPTVMTINPISTDNIINAVEINGNITISGRSIGPASAMTSVQVSANGVLLQPSPITDVNGNWSITIPALPTFSSQGEVFITATSLDATLTTIVTVDTIAPTLDIVSFASDNVLSATEMSTAQAITGTASITEAGQIVSISLNGKTYSAQVSATGAWSVNVPAADLAQLTDGNYTITATLTDKAGNSTTTTQTVAVDTAIPLLSVTLFDDNILTLAEALAGGAITGTGEVGATVTLTAGPLTGTTTVGPNGNWSIPVLSANLQNLIDGPQVIGVTLTDTSGNTTHLDVTLDVALNKTLGAGITDIFGNDGILNLAESLVTQVISGNATGDYLGAKVQVTVLGNTVEGTVGANGAWSVALAPNLFTGLSNGLLAVNVDIIDSHGNVKNQLVNIDVLKSLPVINSVVAFTDGALNAADVATSQIISGVVSNVDIAAGATVAVTLGNKIYTGISVGAGGAWSLSVPALDLQALQDGTLALGIAVTDHAGNTASQIVNVPTVIRNLPSITLNPVFGDSLLNLGDLLVNQTLSGTATGLAGRTITLSIAGSQIATAAVGADGKWSVAVTPSVLGILQGLGSGDFTVAATATDSVGNTASGNAGIKFDFAQPVITLNPVFGGDGFINAAEALVAQTISGVVTNASAGSQVAVTLGGKTFLSTVGAGGAFSLTLQPSDLSALVDGNTTLNVSITNTSGNIGTINNAINIIAKNLPTISLGSLFGGDGFLNAAEAALTQTISGTTTNAIAGSSIVIRIGTLTLNATVGSDGTWSASVTPLQLSGLANGNLTVSATVTDPAGNSNSISAGLNVSILPPTITLNPLFNNGILDLTSLLSAQTISGTTTNVAAGTAINVTLGSKTYTTTVGANGSWSLPVPNLDLKALTDGITNIGVRLVDAAGNVGQQAGTVSVAINGQPTLTLNPLFGGDGLLNAVEAAAGQIISGTSTNAIGSTIQISLGTKTYSAVVQSNGSWSVSLPSLDLNNLTDGTLSLSASLTNAAGKSASVGASIGVGVHTLPTVSLGSLFGGDGYLNLAEAGINQLISGTTTNAAGGSVTLTVGGLVLTAAVASNGTWSISVPSANLLNIADGNLTVGVTVADRYGNTNNTSSNVIVKTHQLPQLGIDAVGSLIGNTIGLLTNGVTISGASRYVQQGAKVTVTLLGQTLQGTVGADGKWSAHFSSSLLGINAFNVGAILTALLGTAVEASVTDQAGNFTGVSAGLTSGISLGLPLMSMMALDVDDSSLAQVSSLSSEQLDGEESAVVQPLQVSSKMAAATLSETHTIDNSASTEVEDSVYAIGGVVVNLADGTVQTGTDVEGGEGDDIITLSTLDFTQIDGGDGIDTLVLDGTELNLDLTALGLKIDNVEIFDLGQNGTNSITLDLDRALNVTDRPEDDLLIVGGEGNQVNLIPGEGAWSTVGQRDIDGQRFDVYHHSSLDSANNLGDVLVQQGLLVNMV</sequence>
<dbReference type="PANTHER" id="PTHR19325">
    <property type="entry name" value="COMPLEMENT COMPONENT-RELATED SUSHI DOMAIN-CONTAINING"/>
    <property type="match status" value="1"/>
</dbReference>
<dbReference type="InterPro" id="IPR044016">
    <property type="entry name" value="Big_13"/>
</dbReference>
<feature type="domain" description="Biofilm-associated protein BapA-like prefix-like" evidence="5">
    <location>
        <begin position="10"/>
        <end position="114"/>
    </location>
</feature>
<dbReference type="STRING" id="561230.PC1_0994"/>
<accession>C6DB01</accession>
<dbReference type="Pfam" id="PF19077">
    <property type="entry name" value="Big_13"/>
    <property type="match status" value="13"/>
</dbReference>
<dbReference type="InterPro" id="IPR041498">
    <property type="entry name" value="Big_6"/>
</dbReference>
<feature type="domain" description="Bacterial Ig-like" evidence="4">
    <location>
        <begin position="312"/>
        <end position="376"/>
    </location>
</feature>
<dbReference type="HOGENOM" id="CLU_223678_0_0_6"/>
<dbReference type="Pfam" id="PF22783">
    <property type="entry name" value="BapA_N"/>
    <property type="match status" value="1"/>
</dbReference>
<dbReference type="InterPro" id="IPR049826">
    <property type="entry name" value="Ig-like_ice"/>
</dbReference>
<dbReference type="eggNOG" id="COG1853">
    <property type="taxonomic scope" value="Bacteria"/>
</dbReference>
<evidence type="ECO:0000259" key="2">
    <source>
        <dbReference type="Pfam" id="PF13750"/>
    </source>
</evidence>
<dbReference type="NCBIfam" id="NF012196">
    <property type="entry name" value="Ig_like_ice"/>
    <property type="match status" value="7"/>
</dbReference>
<evidence type="ECO:0000259" key="5">
    <source>
        <dbReference type="Pfam" id="PF22783"/>
    </source>
</evidence>
<dbReference type="InterPro" id="IPR048051">
    <property type="entry name" value="BapA-like_prefix-like"/>
</dbReference>
<feature type="domain" description="Bacterial Ig-like" evidence="4">
    <location>
        <begin position="2237"/>
        <end position="2298"/>
    </location>
</feature>
<dbReference type="eggNOG" id="COG2373">
    <property type="taxonomic scope" value="Bacteria"/>
</dbReference>
<dbReference type="Pfam" id="PF17936">
    <property type="entry name" value="Big_6"/>
    <property type="match status" value="1"/>
</dbReference>
<dbReference type="Gene3D" id="2.60.40.10">
    <property type="entry name" value="Immunoglobulins"/>
    <property type="match status" value="44"/>
</dbReference>
<feature type="domain" description="Bacterial Ig-like" evidence="4">
    <location>
        <begin position="722"/>
        <end position="782"/>
    </location>
</feature>
<name>C6DB01_PECCP</name>
<dbReference type="InterPro" id="IPR013783">
    <property type="entry name" value="Ig-like_fold"/>
</dbReference>
<feature type="domain" description="Ig-like" evidence="2">
    <location>
        <begin position="1053"/>
        <end position="1176"/>
    </location>
</feature>
<dbReference type="InterPro" id="IPR022038">
    <property type="entry name" value="Ig-like_bact"/>
</dbReference>
<feature type="domain" description="Bacterial Ig-like" evidence="4">
    <location>
        <begin position="3558"/>
        <end position="3623"/>
    </location>
</feature>
<dbReference type="PANTHER" id="PTHR19325:SF567">
    <property type="entry name" value="SUSHI, VON WILLEBRAND FACTOR TYPE A, EGF AND PENTRAXIN DOMAIN-CONTAINING PROTEIN 1-LIKE"/>
    <property type="match status" value="1"/>
</dbReference>